<dbReference type="InterPro" id="IPR050366">
    <property type="entry name" value="BP-dependent_transpt_permease"/>
</dbReference>
<reference evidence="9 10" key="1">
    <citation type="submission" date="2019-04" db="EMBL/GenBank/DDBJ databases">
        <title>Crenobacter sp. nov.</title>
        <authorList>
            <person name="Shi S."/>
        </authorList>
    </citation>
    <scope>NUCLEOTIDE SEQUENCE [LARGE SCALE GENOMIC DNA]</scope>
    <source>
        <strain evidence="9 10">GY 70310</strain>
    </source>
</reference>
<keyword evidence="3" id="KW-1003">Cell membrane</keyword>
<sequence length="299" mass="32566">MNVSTEHPIASIEEVKSQRSKRIGYFFYRVRKSPLTLLGASIILFMLCVMLFAPWLATHDPNAIDLMKRLQPPSAAHWFGTDEVGRDIYSRVVFGSQQSISVGFFVVGVAGVVGTLVGCFSGSVGGRIDGLIMRLTDTILSVPSLVLTMALAAALGASLFNAMLAITLVRIPYYVRLARGQALGIREMGYVKAARTFGASRWHIVRWHIVRNALPPVVVQATLDIGGTILVAAALGFIGLGAQQPTAEWGTMVATGRNYILDHWWYSLFPGLAILITSTSFNLFGDGIRDILDPKQRGK</sequence>
<dbReference type="InterPro" id="IPR025966">
    <property type="entry name" value="OppC_N"/>
</dbReference>
<feature type="domain" description="ABC transmembrane type-1" evidence="8">
    <location>
        <begin position="96"/>
        <end position="285"/>
    </location>
</feature>
<dbReference type="PANTHER" id="PTHR43386:SF1">
    <property type="entry name" value="D,D-DIPEPTIDE TRANSPORT SYSTEM PERMEASE PROTEIN DDPC-RELATED"/>
    <property type="match status" value="1"/>
</dbReference>
<dbReference type="NCBIfam" id="NF007376">
    <property type="entry name" value="PRK09881.1"/>
    <property type="match status" value="1"/>
</dbReference>
<evidence type="ECO:0000256" key="5">
    <source>
        <dbReference type="ARBA" id="ARBA00022989"/>
    </source>
</evidence>
<dbReference type="Pfam" id="PF12911">
    <property type="entry name" value="OppC_N"/>
    <property type="match status" value="1"/>
</dbReference>
<feature type="transmembrane region" description="Helical" evidence="7">
    <location>
        <begin position="35"/>
        <end position="57"/>
    </location>
</feature>
<accession>A0A4T0V7N9</accession>
<evidence type="ECO:0000259" key="8">
    <source>
        <dbReference type="PROSITE" id="PS50928"/>
    </source>
</evidence>
<dbReference type="AlphaFoldDB" id="A0A4T0V7N9"/>
<feature type="transmembrane region" description="Helical" evidence="7">
    <location>
        <begin position="263"/>
        <end position="285"/>
    </location>
</feature>
<dbReference type="PANTHER" id="PTHR43386">
    <property type="entry name" value="OLIGOPEPTIDE TRANSPORT SYSTEM PERMEASE PROTEIN APPC"/>
    <property type="match status" value="1"/>
</dbReference>
<evidence type="ECO:0000313" key="10">
    <source>
        <dbReference type="Proteomes" id="UP000308891"/>
    </source>
</evidence>
<dbReference type="InterPro" id="IPR000515">
    <property type="entry name" value="MetI-like"/>
</dbReference>
<evidence type="ECO:0000313" key="9">
    <source>
        <dbReference type="EMBL" id="TIC87315.1"/>
    </source>
</evidence>
<dbReference type="Gene3D" id="1.10.3720.10">
    <property type="entry name" value="MetI-like"/>
    <property type="match status" value="1"/>
</dbReference>
<evidence type="ECO:0000256" key="4">
    <source>
        <dbReference type="ARBA" id="ARBA00022692"/>
    </source>
</evidence>
<dbReference type="Proteomes" id="UP000308891">
    <property type="component" value="Unassembled WGS sequence"/>
</dbReference>
<keyword evidence="10" id="KW-1185">Reference proteome</keyword>
<evidence type="ECO:0000256" key="3">
    <source>
        <dbReference type="ARBA" id="ARBA00022475"/>
    </source>
</evidence>
<dbReference type="PROSITE" id="PS50928">
    <property type="entry name" value="ABC_TM1"/>
    <property type="match status" value="1"/>
</dbReference>
<comment type="subcellular location">
    <subcellularLocation>
        <location evidence="1 7">Cell membrane</location>
        <topology evidence="1 7">Multi-pass membrane protein</topology>
    </subcellularLocation>
</comment>
<feature type="transmembrane region" description="Helical" evidence="7">
    <location>
        <begin position="100"/>
        <end position="125"/>
    </location>
</feature>
<dbReference type="Pfam" id="PF00528">
    <property type="entry name" value="BPD_transp_1"/>
    <property type="match status" value="1"/>
</dbReference>
<dbReference type="EMBL" id="STGJ01000001">
    <property type="protein sequence ID" value="TIC87315.1"/>
    <property type="molecule type" value="Genomic_DNA"/>
</dbReference>
<dbReference type="OrthoDB" id="9783218at2"/>
<evidence type="ECO:0000256" key="2">
    <source>
        <dbReference type="ARBA" id="ARBA00022448"/>
    </source>
</evidence>
<evidence type="ECO:0000256" key="1">
    <source>
        <dbReference type="ARBA" id="ARBA00004651"/>
    </source>
</evidence>
<keyword evidence="2 7" id="KW-0813">Transport</keyword>
<dbReference type="CDD" id="cd06261">
    <property type="entry name" value="TM_PBP2"/>
    <property type="match status" value="1"/>
</dbReference>
<organism evidence="9 10">
    <name type="scientific">Crenobacter intestini</name>
    <dbReference type="NCBI Taxonomy" id="2563443"/>
    <lineage>
        <taxon>Bacteria</taxon>
        <taxon>Pseudomonadati</taxon>
        <taxon>Pseudomonadota</taxon>
        <taxon>Betaproteobacteria</taxon>
        <taxon>Neisseriales</taxon>
        <taxon>Neisseriaceae</taxon>
        <taxon>Crenobacter</taxon>
    </lineage>
</organism>
<keyword evidence="5 7" id="KW-1133">Transmembrane helix</keyword>
<dbReference type="InterPro" id="IPR035906">
    <property type="entry name" value="MetI-like_sf"/>
</dbReference>
<proteinExistence type="inferred from homology"/>
<feature type="transmembrane region" description="Helical" evidence="7">
    <location>
        <begin position="221"/>
        <end position="243"/>
    </location>
</feature>
<evidence type="ECO:0000256" key="6">
    <source>
        <dbReference type="ARBA" id="ARBA00023136"/>
    </source>
</evidence>
<protein>
    <submittedName>
        <fullName evidence="9">D,D-dipeptide ABC transporter permease</fullName>
    </submittedName>
</protein>
<dbReference type="RefSeq" id="WP_136551326.1">
    <property type="nucleotide sequence ID" value="NZ_STGJ01000001.1"/>
</dbReference>
<gene>
    <name evidence="9" type="ORF">E5K04_01640</name>
</gene>
<dbReference type="GO" id="GO:0071916">
    <property type="term" value="F:dipeptide transmembrane transporter activity"/>
    <property type="evidence" value="ECO:0007669"/>
    <property type="project" value="TreeGrafter"/>
</dbReference>
<comment type="similarity">
    <text evidence="7">Belongs to the binding-protein-dependent transport system permease family.</text>
</comment>
<name>A0A4T0V7N9_9NEIS</name>
<keyword evidence="4 7" id="KW-0812">Transmembrane</keyword>
<feature type="transmembrane region" description="Helical" evidence="7">
    <location>
        <begin position="145"/>
        <end position="169"/>
    </location>
</feature>
<evidence type="ECO:0000256" key="7">
    <source>
        <dbReference type="RuleBase" id="RU363032"/>
    </source>
</evidence>
<keyword evidence="6 7" id="KW-0472">Membrane</keyword>
<comment type="caution">
    <text evidence="9">The sequence shown here is derived from an EMBL/GenBank/DDBJ whole genome shotgun (WGS) entry which is preliminary data.</text>
</comment>
<dbReference type="SUPFAM" id="SSF161098">
    <property type="entry name" value="MetI-like"/>
    <property type="match status" value="1"/>
</dbReference>
<dbReference type="GO" id="GO:0005886">
    <property type="term" value="C:plasma membrane"/>
    <property type="evidence" value="ECO:0007669"/>
    <property type="project" value="UniProtKB-SubCell"/>
</dbReference>